<dbReference type="EMBL" id="CP002687">
    <property type="protein sequence ID" value="ANM66955.1"/>
    <property type="molecule type" value="Genomic_DNA"/>
</dbReference>
<evidence type="ECO:0000313" key="3">
    <source>
        <dbReference type="Araport" id="AT4G14675"/>
    </source>
</evidence>
<dbReference type="KEGG" id="ath:AT4G14675"/>
<keyword evidence="1" id="KW-0547">Nucleotide-binding</keyword>
<dbReference type="Proteomes" id="UP000006548">
    <property type="component" value="Chromosome 4"/>
</dbReference>
<keyword evidence="2" id="KW-0067">ATP-binding</keyword>
<dbReference type="AlphaFoldDB" id="A0A1P8B5U7"/>
<evidence type="ECO:0000313" key="5">
    <source>
        <dbReference type="Proteomes" id="UP000006548"/>
    </source>
</evidence>
<organism evidence="4 5">
    <name type="scientific">Arabidopsis thaliana</name>
    <name type="common">Mouse-ear cress</name>
    <dbReference type="NCBI Taxonomy" id="3702"/>
    <lineage>
        <taxon>Eukaryota</taxon>
        <taxon>Viridiplantae</taxon>
        <taxon>Streptophyta</taxon>
        <taxon>Embryophyta</taxon>
        <taxon>Tracheophyta</taxon>
        <taxon>Spermatophyta</taxon>
        <taxon>Magnoliopsida</taxon>
        <taxon>eudicotyledons</taxon>
        <taxon>Gunneridae</taxon>
        <taxon>Pentapetalae</taxon>
        <taxon>rosids</taxon>
        <taxon>malvids</taxon>
        <taxon>Brassicales</taxon>
        <taxon>Brassicaceae</taxon>
        <taxon>Camelineae</taxon>
        <taxon>Arabidopsis</taxon>
    </lineage>
</organism>
<keyword evidence="5" id="KW-1185">Reference proteome</keyword>
<dbReference type="Gene3D" id="3.40.50.300">
    <property type="entry name" value="P-loop containing nucleotide triphosphate hydrolases"/>
    <property type="match status" value="1"/>
</dbReference>
<dbReference type="STRING" id="3702.A0A1P8B5U7"/>
<name>A0A1P8B5U7_ARATH</name>
<dbReference type="InterPro" id="IPR050130">
    <property type="entry name" value="ClpA_ClpB"/>
</dbReference>
<protein>
    <submittedName>
        <fullName evidence="4">Chaperone ClpB1-like protein</fullName>
    </submittedName>
</protein>
<reference evidence="4 5" key="1">
    <citation type="journal article" date="1999" name="Nature">
        <title>Sequence and analysis of chromosome 4 of the plant Arabidopsis thaliana.</title>
        <authorList>
            <consortium name="EU"/>
            <consortium name="CSHL and WU Arabidopsis Sequencing Project"/>
            <person name="Mayer K."/>
            <person name="Schuller C."/>
            <person name="Wambutt R."/>
            <person name="Murphy G."/>
            <person name="Volckaert G."/>
            <person name="Pohl T."/>
            <person name="Dusterhoft A."/>
            <person name="Stiekema W."/>
            <person name="Entian K.D."/>
            <person name="Terryn N."/>
            <person name="Harris B."/>
            <person name="Ansorge W."/>
            <person name="Brandt P."/>
            <person name="Grivell L."/>
            <person name="Rieger M."/>
            <person name="Weichselgartner M."/>
            <person name="de Simone V."/>
            <person name="Obermaier B."/>
            <person name="Mache R."/>
            <person name="Muller M."/>
            <person name="Kreis M."/>
            <person name="Delseny M."/>
            <person name="Puigdomenech P."/>
            <person name="Watson M."/>
            <person name="Schmidtheini T."/>
            <person name="Reichert B."/>
            <person name="Portatelle D."/>
            <person name="Perez-Alonso M."/>
            <person name="Boutry M."/>
            <person name="Bancroft I."/>
            <person name="Vos P."/>
            <person name="Hoheisel J."/>
            <person name="Zimmermann W."/>
            <person name="Wedler H."/>
            <person name="Ridley P."/>
            <person name="Langham S.A."/>
            <person name="McCullagh B."/>
            <person name="Bilham L."/>
            <person name="Robben J."/>
            <person name="Van der Schueren J."/>
            <person name="Grymonprez B."/>
            <person name="Chuang Y.J."/>
            <person name="Vandenbussche F."/>
            <person name="Braeken M."/>
            <person name="Weltjens I."/>
            <person name="Voet M."/>
            <person name="Bastiaens I."/>
            <person name="Aert R."/>
            <person name="Defoor E."/>
            <person name="Weitzenegger T."/>
            <person name="Bothe G."/>
            <person name="Ramsperger U."/>
            <person name="Hilbert H."/>
            <person name="Braun M."/>
            <person name="Holzer E."/>
            <person name="Brandt A."/>
            <person name="Peters S."/>
            <person name="van Staveren M."/>
            <person name="Dirske W."/>
            <person name="Mooijman P."/>
            <person name="Klein Lankhorst R."/>
            <person name="Rose M."/>
            <person name="Hauf J."/>
            <person name="Kotter P."/>
            <person name="Berneiser S."/>
            <person name="Hempel S."/>
            <person name="Feldpausch M."/>
            <person name="Lamberth S."/>
            <person name="Van den Daele H."/>
            <person name="De Keyser A."/>
            <person name="Buysshaert C."/>
            <person name="Gielen J."/>
            <person name="Villarroel R."/>
            <person name="De Clercq R."/>
            <person name="Van Montagu M."/>
            <person name="Rogers J."/>
            <person name="Cronin A."/>
            <person name="Quail M."/>
            <person name="Bray-Allen S."/>
            <person name="Clark L."/>
            <person name="Doggett J."/>
            <person name="Hall S."/>
            <person name="Kay M."/>
            <person name="Lennard N."/>
            <person name="McLay K."/>
            <person name="Mayes R."/>
            <person name="Pettett A."/>
            <person name="Rajandream M.A."/>
            <person name="Lyne M."/>
            <person name="Benes V."/>
            <person name="Rechmann S."/>
            <person name="Borkova D."/>
            <person name="Blocker H."/>
            <person name="Scharfe M."/>
            <person name="Grimm M."/>
            <person name="Lohnert T.H."/>
            <person name="Dose S."/>
            <person name="de Haan M."/>
            <person name="Maarse A."/>
            <person name="Schafer M."/>
            <person name="Muller-Auer S."/>
            <person name="Gabel C."/>
            <person name="Fuchs M."/>
            <person name="Fartmann B."/>
            <person name="Granderath K."/>
            <person name="Dauner D."/>
            <person name="Herzl A."/>
            <person name="Neumann S."/>
            <person name="Argiriou A."/>
            <person name="Vitale D."/>
            <person name="Liguori R."/>
            <person name="Piravandi E."/>
            <person name="Massenet O."/>
            <person name="Quigley F."/>
            <person name="Clabauld G."/>
            <person name="Mundlein A."/>
            <person name="Felber R."/>
            <person name="Schnabl S."/>
            <person name="Hiller R."/>
            <person name="Schmidt W."/>
            <person name="Lecharny A."/>
            <person name="Aubourg S."/>
            <person name="Chefdor F."/>
            <person name="Cooke R."/>
            <person name="Berger C."/>
            <person name="Montfort A."/>
            <person name="Casacuberta E."/>
            <person name="Gibbons T."/>
            <person name="Weber N."/>
            <person name="Vandenbol M."/>
            <person name="Bargues M."/>
            <person name="Terol J."/>
            <person name="Torres A."/>
            <person name="Perez-Perez A."/>
            <person name="Purnelle B."/>
            <person name="Bent E."/>
            <person name="Johnson S."/>
            <person name="Tacon D."/>
            <person name="Jesse T."/>
            <person name="Heijnen L."/>
            <person name="Schwarz S."/>
            <person name="Scholler P."/>
            <person name="Heber S."/>
            <person name="Francs P."/>
            <person name="Bielke C."/>
            <person name="Frishman D."/>
            <person name="Haase D."/>
            <person name="Lemcke K."/>
            <person name="Mewes H.W."/>
            <person name="Stocker S."/>
            <person name="Zaccaria P."/>
            <person name="Bevan M."/>
            <person name="Wilson R.K."/>
            <person name="de la Bastide M."/>
            <person name="Habermann K."/>
            <person name="Parnell L."/>
            <person name="Dedhia N."/>
            <person name="Gnoj L."/>
            <person name="Schutz K."/>
            <person name="Huang E."/>
            <person name="Spiegel L."/>
            <person name="Sehkon M."/>
            <person name="Murray J."/>
            <person name="Sheet P."/>
            <person name="Cordes M."/>
            <person name="Abu-Threideh J."/>
            <person name="Stoneking T."/>
            <person name="Kalicki J."/>
            <person name="Graves T."/>
            <person name="Harmon G."/>
            <person name="Edwards J."/>
            <person name="Latreille P."/>
            <person name="Courtney L."/>
            <person name="Cloud J."/>
            <person name="Abbott A."/>
            <person name="Scott K."/>
            <person name="Johnson D."/>
            <person name="Minx P."/>
            <person name="Bentley D."/>
            <person name="Fulton B."/>
            <person name="Miller N."/>
            <person name="Greco T."/>
            <person name="Kemp K."/>
            <person name="Kramer J."/>
            <person name="Fulton L."/>
            <person name="Mardis E."/>
            <person name="Dante M."/>
            <person name="Pepin K."/>
            <person name="Hillier L."/>
            <person name="Nelson J."/>
            <person name="Spieth J."/>
            <person name="Ryan E."/>
            <person name="Andrews S."/>
            <person name="Geisel C."/>
            <person name="Layman D."/>
            <person name="Du H."/>
            <person name="Ali J."/>
            <person name="Berghoff A."/>
            <person name="Jones K."/>
            <person name="Drone K."/>
            <person name="Cotton M."/>
            <person name="Joshu C."/>
            <person name="Antonoiu B."/>
            <person name="Zidanic M."/>
            <person name="Strong C."/>
            <person name="Sun H."/>
            <person name="Lamar B."/>
            <person name="Yordan C."/>
            <person name="Ma P."/>
            <person name="Zhong J."/>
            <person name="Preston R."/>
            <person name="Vil D."/>
            <person name="Shekher M."/>
            <person name="Matero A."/>
            <person name="Shah R."/>
            <person name="Swaby I.K."/>
            <person name="O'Shaughnessy A."/>
            <person name="Rodriguez M."/>
            <person name="Hoffmann J."/>
            <person name="Till S."/>
            <person name="Granat S."/>
            <person name="Shohdy N."/>
            <person name="Hasegawa A."/>
            <person name="Hameed A."/>
            <person name="Lodhi M."/>
            <person name="Johnson A."/>
            <person name="Chen E."/>
            <person name="Marra M."/>
            <person name="Martienssen R."/>
            <person name="McCombie W.R."/>
        </authorList>
    </citation>
    <scope>NUCLEOTIDE SEQUENCE [LARGE SCALE GENOMIC DNA]</scope>
    <source>
        <strain evidence="5">cv. Columbia</strain>
    </source>
</reference>
<dbReference type="GeneID" id="28720129"/>
<proteinExistence type="predicted"/>
<dbReference type="SMR" id="A0A1P8B5U7"/>
<evidence type="ECO:0000256" key="2">
    <source>
        <dbReference type="ARBA" id="ARBA00022840"/>
    </source>
</evidence>
<evidence type="ECO:0000313" key="4">
    <source>
        <dbReference type="EMBL" id="ANM66955.1"/>
    </source>
</evidence>
<dbReference type="RefSeq" id="NP_001328818.1">
    <property type="nucleotide sequence ID" value="NM_001340954.1"/>
</dbReference>
<dbReference type="Araport" id="AT4G14675"/>
<reference evidence="5" key="2">
    <citation type="journal article" date="2017" name="Plant J.">
        <title>Araport11: a complete reannotation of the Arabidopsis thaliana reference genome.</title>
        <authorList>
            <person name="Cheng C.Y."/>
            <person name="Krishnakumar V."/>
            <person name="Chan A.P."/>
            <person name="Thibaud-Nissen F."/>
            <person name="Schobel S."/>
            <person name="Town C.D."/>
        </authorList>
    </citation>
    <scope>GENOME REANNOTATION</scope>
    <source>
        <strain evidence="5">cv. Columbia</strain>
    </source>
</reference>
<sequence length="159" mass="18262">MTSNLGADHLVSGLTGEMTMQVARDNAMKDAKKHFRPELLNRLDEIVMFHPLSHEHLAKIVQLQVKNVRPIRRWLERKVVTDISMMIVREEIGDDSIVCIDVNEAKTDLVYRIDKNVFVKIEQTLDVVIHSGNKRGRSNDEDHIVTLTKKIKNEVVVID</sequence>
<dbReference type="InParanoid" id="A0A1P8B5U7"/>
<dbReference type="GO" id="GO:0005524">
    <property type="term" value="F:ATP binding"/>
    <property type="evidence" value="ECO:0007669"/>
    <property type="project" value="UniProtKB-KW"/>
</dbReference>
<evidence type="ECO:0000256" key="1">
    <source>
        <dbReference type="ARBA" id="ARBA00022741"/>
    </source>
</evidence>
<accession>A0A1P8B5U7</accession>
<dbReference type="Gene3D" id="1.10.8.60">
    <property type="match status" value="1"/>
</dbReference>
<gene>
    <name evidence="3 4" type="ordered locus">At4g14675</name>
</gene>
<dbReference type="InterPro" id="IPR027417">
    <property type="entry name" value="P-loop_NTPase"/>
</dbReference>
<dbReference type="SUPFAM" id="SSF52540">
    <property type="entry name" value="P-loop containing nucleoside triphosphate hydrolases"/>
    <property type="match status" value="1"/>
</dbReference>
<dbReference type="PANTHER" id="PTHR11638">
    <property type="entry name" value="ATP-DEPENDENT CLP PROTEASE"/>
    <property type="match status" value="1"/>
</dbReference>
<dbReference type="ExpressionAtlas" id="A0A1P8B5U7">
    <property type="expression patterns" value="baseline"/>
</dbReference>
<dbReference type="PANTHER" id="PTHR11638:SF18">
    <property type="entry name" value="HEAT SHOCK PROTEIN 104"/>
    <property type="match status" value="1"/>
</dbReference>
<dbReference type="TAIR" id="AT4G14675"/>
<dbReference type="ProteomicsDB" id="206401"/>